<sequence>MAADDGVGEQHPYVLMYQRRHASLRSSLPSTNTSPKTTATSPGAKPTGNDSFTFSKAQCEQNSYDRLSCGPFAEWSRSCPKR</sequence>
<evidence type="ECO:0000256" key="1">
    <source>
        <dbReference type="SAM" id="MobiDB-lite"/>
    </source>
</evidence>
<reference evidence="2" key="2">
    <citation type="journal article" date="2020" name="Nat. Commun.">
        <title>Large-scale genome sequencing of mycorrhizal fungi provides insights into the early evolution of symbiotic traits.</title>
        <authorList>
            <person name="Miyauchi S."/>
            <person name="Kiss E."/>
            <person name="Kuo A."/>
            <person name="Drula E."/>
            <person name="Kohler A."/>
            <person name="Sanchez-Garcia M."/>
            <person name="Morin E."/>
            <person name="Andreopoulos B."/>
            <person name="Barry K.W."/>
            <person name="Bonito G."/>
            <person name="Buee M."/>
            <person name="Carver A."/>
            <person name="Chen C."/>
            <person name="Cichocki N."/>
            <person name="Clum A."/>
            <person name="Culley D."/>
            <person name="Crous P.W."/>
            <person name="Fauchery L."/>
            <person name="Girlanda M."/>
            <person name="Hayes R.D."/>
            <person name="Keri Z."/>
            <person name="LaButti K."/>
            <person name="Lipzen A."/>
            <person name="Lombard V."/>
            <person name="Magnuson J."/>
            <person name="Maillard F."/>
            <person name="Murat C."/>
            <person name="Nolan M."/>
            <person name="Ohm R.A."/>
            <person name="Pangilinan J."/>
            <person name="Pereira M.F."/>
            <person name="Perotto S."/>
            <person name="Peter M."/>
            <person name="Pfister S."/>
            <person name="Riley R."/>
            <person name="Sitrit Y."/>
            <person name="Stielow J.B."/>
            <person name="Szollosi G."/>
            <person name="Zifcakova L."/>
            <person name="Stursova M."/>
            <person name="Spatafora J.W."/>
            <person name="Tedersoo L."/>
            <person name="Vaario L.M."/>
            <person name="Yamada A."/>
            <person name="Yan M."/>
            <person name="Wang P."/>
            <person name="Xu J."/>
            <person name="Bruns T."/>
            <person name="Baldrian P."/>
            <person name="Vilgalys R."/>
            <person name="Dunand C."/>
            <person name="Henrissat B."/>
            <person name="Grigoriev I.V."/>
            <person name="Hibbett D."/>
            <person name="Nagy L.G."/>
            <person name="Martin F.M."/>
        </authorList>
    </citation>
    <scope>NUCLEOTIDE SEQUENCE</scope>
    <source>
        <strain evidence="2">BED1</strain>
    </source>
</reference>
<name>A0AAD4BGD6_BOLED</name>
<feature type="region of interest" description="Disordered" evidence="1">
    <location>
        <begin position="21"/>
        <end position="52"/>
    </location>
</feature>
<protein>
    <submittedName>
        <fullName evidence="2">Uncharacterized protein</fullName>
    </submittedName>
</protein>
<evidence type="ECO:0000313" key="2">
    <source>
        <dbReference type="EMBL" id="KAF8427182.1"/>
    </source>
</evidence>
<organism evidence="2 3">
    <name type="scientific">Boletus edulis BED1</name>
    <dbReference type="NCBI Taxonomy" id="1328754"/>
    <lineage>
        <taxon>Eukaryota</taxon>
        <taxon>Fungi</taxon>
        <taxon>Dikarya</taxon>
        <taxon>Basidiomycota</taxon>
        <taxon>Agaricomycotina</taxon>
        <taxon>Agaricomycetes</taxon>
        <taxon>Agaricomycetidae</taxon>
        <taxon>Boletales</taxon>
        <taxon>Boletineae</taxon>
        <taxon>Boletaceae</taxon>
        <taxon>Boletoideae</taxon>
        <taxon>Boletus</taxon>
    </lineage>
</organism>
<evidence type="ECO:0000313" key="3">
    <source>
        <dbReference type="Proteomes" id="UP001194468"/>
    </source>
</evidence>
<reference evidence="2" key="1">
    <citation type="submission" date="2019-10" db="EMBL/GenBank/DDBJ databases">
        <authorList>
            <consortium name="DOE Joint Genome Institute"/>
            <person name="Kuo A."/>
            <person name="Miyauchi S."/>
            <person name="Kiss E."/>
            <person name="Drula E."/>
            <person name="Kohler A."/>
            <person name="Sanchez-Garcia M."/>
            <person name="Andreopoulos B."/>
            <person name="Barry K.W."/>
            <person name="Bonito G."/>
            <person name="Buee M."/>
            <person name="Carver A."/>
            <person name="Chen C."/>
            <person name="Cichocki N."/>
            <person name="Clum A."/>
            <person name="Culley D."/>
            <person name="Crous P.W."/>
            <person name="Fauchery L."/>
            <person name="Girlanda M."/>
            <person name="Hayes R."/>
            <person name="Keri Z."/>
            <person name="LaButti K."/>
            <person name="Lipzen A."/>
            <person name="Lombard V."/>
            <person name="Magnuson J."/>
            <person name="Maillard F."/>
            <person name="Morin E."/>
            <person name="Murat C."/>
            <person name="Nolan M."/>
            <person name="Ohm R."/>
            <person name="Pangilinan J."/>
            <person name="Pereira M."/>
            <person name="Perotto S."/>
            <person name="Peter M."/>
            <person name="Riley R."/>
            <person name="Sitrit Y."/>
            <person name="Stielow B."/>
            <person name="Szollosi G."/>
            <person name="Zifcakova L."/>
            <person name="Stursova M."/>
            <person name="Spatafora J.W."/>
            <person name="Tedersoo L."/>
            <person name="Vaario L.-M."/>
            <person name="Yamada A."/>
            <person name="Yan M."/>
            <person name="Wang P."/>
            <person name="Xu J."/>
            <person name="Bruns T."/>
            <person name="Baldrian P."/>
            <person name="Vilgalys R."/>
            <person name="Henrissat B."/>
            <person name="Grigoriev I.V."/>
            <person name="Hibbett D."/>
            <person name="Nagy L.G."/>
            <person name="Martin F.M."/>
        </authorList>
    </citation>
    <scope>NUCLEOTIDE SEQUENCE</scope>
    <source>
        <strain evidence="2">BED1</strain>
    </source>
</reference>
<gene>
    <name evidence="2" type="ORF">L210DRAFT_3176998</name>
</gene>
<keyword evidence="3" id="KW-1185">Reference proteome</keyword>
<dbReference type="Proteomes" id="UP001194468">
    <property type="component" value="Unassembled WGS sequence"/>
</dbReference>
<accession>A0AAD4BGD6</accession>
<proteinExistence type="predicted"/>
<dbReference type="EMBL" id="WHUW01000081">
    <property type="protein sequence ID" value="KAF8427182.1"/>
    <property type="molecule type" value="Genomic_DNA"/>
</dbReference>
<comment type="caution">
    <text evidence="2">The sequence shown here is derived from an EMBL/GenBank/DDBJ whole genome shotgun (WGS) entry which is preliminary data.</text>
</comment>
<feature type="compositionally biased region" description="Polar residues" evidence="1">
    <location>
        <begin position="24"/>
        <end position="41"/>
    </location>
</feature>
<dbReference type="AlphaFoldDB" id="A0AAD4BGD6"/>